<evidence type="ECO:0000313" key="2">
    <source>
        <dbReference type="Proteomes" id="UP000092462"/>
    </source>
</evidence>
<dbReference type="Proteomes" id="UP000092462">
    <property type="component" value="Unassembled WGS sequence"/>
</dbReference>
<organism evidence="1 2">
    <name type="scientific">Phlebotomus papatasi</name>
    <name type="common">Sandfly</name>
    <dbReference type="NCBI Taxonomy" id="29031"/>
    <lineage>
        <taxon>Eukaryota</taxon>
        <taxon>Metazoa</taxon>
        <taxon>Ecdysozoa</taxon>
        <taxon>Arthropoda</taxon>
        <taxon>Hexapoda</taxon>
        <taxon>Insecta</taxon>
        <taxon>Pterygota</taxon>
        <taxon>Neoptera</taxon>
        <taxon>Endopterygota</taxon>
        <taxon>Diptera</taxon>
        <taxon>Nematocera</taxon>
        <taxon>Psychodoidea</taxon>
        <taxon>Psychodidae</taxon>
        <taxon>Phlebotomus</taxon>
        <taxon>Phlebotomus</taxon>
    </lineage>
</organism>
<dbReference type="AlphaFoldDB" id="A0A1B0D9G6"/>
<dbReference type="EMBL" id="AJVK01028231">
    <property type="status" value="NOT_ANNOTATED_CDS"/>
    <property type="molecule type" value="Genomic_DNA"/>
</dbReference>
<dbReference type="VEuPathDB" id="VectorBase:PPAPM1_001751"/>
<dbReference type="VEuPathDB" id="VectorBase:PPAI004278"/>
<protein>
    <submittedName>
        <fullName evidence="1">Uncharacterized protein</fullName>
    </submittedName>
</protein>
<name>A0A1B0D9G6_PHLPP</name>
<sequence>MARETIRVRGEYAGNADIIRSLRNNPLTRENIDSRIQMNNLIRQQNWKDTSAHTANVLKNFKTSLHNDDLVATV</sequence>
<proteinExistence type="predicted"/>
<accession>A0A1B0D9G6</accession>
<dbReference type="EnsemblMetazoa" id="PPAI004278-RA">
    <property type="protein sequence ID" value="PPAI004278-PA"/>
    <property type="gene ID" value="PPAI004278"/>
</dbReference>
<keyword evidence="2" id="KW-1185">Reference proteome</keyword>
<evidence type="ECO:0000313" key="1">
    <source>
        <dbReference type="EnsemblMetazoa" id="PPAI004278-PA"/>
    </source>
</evidence>
<reference evidence="1" key="1">
    <citation type="submission" date="2022-08" db="UniProtKB">
        <authorList>
            <consortium name="EnsemblMetazoa"/>
        </authorList>
    </citation>
    <scope>IDENTIFICATION</scope>
    <source>
        <strain evidence="1">Israel</strain>
    </source>
</reference>